<accession>A0A9W9C365</accession>
<dbReference type="InterPro" id="IPR036291">
    <property type="entry name" value="NAD(P)-bd_dom_sf"/>
</dbReference>
<evidence type="ECO:0008006" key="4">
    <source>
        <dbReference type="Google" id="ProtNLM"/>
    </source>
</evidence>
<gene>
    <name evidence="2" type="ORF">N0V87_003022</name>
</gene>
<evidence type="ECO:0000256" key="1">
    <source>
        <dbReference type="ARBA" id="ARBA00023002"/>
    </source>
</evidence>
<evidence type="ECO:0000313" key="2">
    <source>
        <dbReference type="EMBL" id="KAJ4339822.1"/>
    </source>
</evidence>
<dbReference type="AlphaFoldDB" id="A0A9W9C365"/>
<dbReference type="Proteomes" id="UP001140562">
    <property type="component" value="Unassembled WGS sequence"/>
</dbReference>
<dbReference type="GO" id="GO:0016491">
    <property type="term" value="F:oxidoreductase activity"/>
    <property type="evidence" value="ECO:0007669"/>
    <property type="project" value="UniProtKB-KW"/>
</dbReference>
<dbReference type="OrthoDB" id="2898509at2759"/>
<dbReference type="EMBL" id="JAPEUV010000020">
    <property type="protein sequence ID" value="KAJ4339822.1"/>
    <property type="molecule type" value="Genomic_DNA"/>
</dbReference>
<evidence type="ECO:0000313" key="3">
    <source>
        <dbReference type="Proteomes" id="UP001140562"/>
    </source>
</evidence>
<keyword evidence="1" id="KW-0560">Oxidoreductase</keyword>
<organism evidence="2 3">
    <name type="scientific">Didymella glomerata</name>
    <dbReference type="NCBI Taxonomy" id="749621"/>
    <lineage>
        <taxon>Eukaryota</taxon>
        <taxon>Fungi</taxon>
        <taxon>Dikarya</taxon>
        <taxon>Ascomycota</taxon>
        <taxon>Pezizomycotina</taxon>
        <taxon>Dothideomycetes</taxon>
        <taxon>Pleosporomycetidae</taxon>
        <taxon>Pleosporales</taxon>
        <taxon>Pleosporineae</taxon>
        <taxon>Didymellaceae</taxon>
        <taxon>Didymella</taxon>
    </lineage>
</organism>
<dbReference type="PANTHER" id="PTHR47534:SF3">
    <property type="entry name" value="ALCOHOL DEHYDROGENASE-LIKE C-TERMINAL DOMAIN-CONTAINING PROTEIN"/>
    <property type="match status" value="1"/>
</dbReference>
<dbReference type="SUPFAM" id="SSF51735">
    <property type="entry name" value="NAD(P)-binding Rossmann-fold domains"/>
    <property type="match status" value="1"/>
</dbReference>
<name>A0A9W9C365_9PLEO</name>
<sequence>MPNVQTIRAGISELPQDQPLVVALIGATTGIGSYVAKTWATAFAKHGSKLRVYIVGRNAARAEVLLKYGRETSPGSDWRFVQVSDLALMQEVDRASDLIVKQEESSPFAGGPARLDALYLSQARSPLHDAKVTTEGLDSQMSLLYYSRMRFIQDLTPLLLASTQTAHVISVFAGNMEDSIKPGDDPIGTAPPGKYGITSVRRNTCFMKTFYFEELAEKYAGKISFIHIYPGLVDGPGFYSEEIPLWFRMTWRVLKPLVSWYMTSPEVCGQVMVYLATSRYPAKGNVSGTADAAFSSQRELGGGAYAVGQRGDEIKKASWARARKSDTGERVWQHTQEVFQRAGGTT</sequence>
<proteinExistence type="predicted"/>
<dbReference type="Gene3D" id="3.40.50.720">
    <property type="entry name" value="NAD(P)-binding Rossmann-like Domain"/>
    <property type="match status" value="1"/>
</dbReference>
<dbReference type="PANTHER" id="PTHR47534">
    <property type="entry name" value="YALI0E05731P"/>
    <property type="match status" value="1"/>
</dbReference>
<comment type="caution">
    <text evidence="2">The sequence shown here is derived from an EMBL/GenBank/DDBJ whole genome shotgun (WGS) entry which is preliminary data.</text>
</comment>
<protein>
    <recommendedName>
        <fullName evidence="4">NAD(P)-binding protein</fullName>
    </recommendedName>
</protein>
<dbReference type="InterPro" id="IPR052228">
    <property type="entry name" value="Sec_Metab_Biosynth_Oxidored"/>
</dbReference>
<reference evidence="2" key="1">
    <citation type="submission" date="2022-10" db="EMBL/GenBank/DDBJ databases">
        <title>Tapping the CABI collections for fungal endophytes: first genome assemblies for Collariella, Neodidymelliopsis, Ascochyta clinopodiicola, Didymella pomorum, Didymosphaeria variabile, Neocosmospora piperis and Neocucurbitaria cava.</title>
        <authorList>
            <person name="Hill R."/>
        </authorList>
    </citation>
    <scope>NUCLEOTIDE SEQUENCE</scope>
    <source>
        <strain evidence="2">IMI 360193</strain>
    </source>
</reference>
<keyword evidence="3" id="KW-1185">Reference proteome</keyword>